<reference evidence="1" key="2">
    <citation type="journal article" date="2015" name="Data Brief">
        <title>Shoot transcriptome of the giant reed, Arundo donax.</title>
        <authorList>
            <person name="Barrero R.A."/>
            <person name="Guerrero F.D."/>
            <person name="Moolhuijzen P."/>
            <person name="Goolsby J.A."/>
            <person name="Tidwell J."/>
            <person name="Bellgard S.E."/>
            <person name="Bellgard M.I."/>
        </authorList>
    </citation>
    <scope>NUCLEOTIDE SEQUENCE</scope>
    <source>
        <tissue evidence="1">Shoot tissue taken approximately 20 cm above the soil surface</tissue>
    </source>
</reference>
<dbReference type="EMBL" id="GBRH01172873">
    <property type="protein sequence ID" value="JAE25023.1"/>
    <property type="molecule type" value="Transcribed_RNA"/>
</dbReference>
<sequence>MKVSYPRARTMTRFLRSYKFHL</sequence>
<accession>A0A0A9GWR3</accession>
<reference evidence="1" key="1">
    <citation type="submission" date="2014-09" db="EMBL/GenBank/DDBJ databases">
        <authorList>
            <person name="Magalhaes I.L.F."/>
            <person name="Oliveira U."/>
            <person name="Santos F.R."/>
            <person name="Vidigal T.H.D.A."/>
            <person name="Brescovit A.D."/>
            <person name="Santos A.J."/>
        </authorList>
    </citation>
    <scope>NUCLEOTIDE SEQUENCE</scope>
    <source>
        <tissue evidence="1">Shoot tissue taken approximately 20 cm above the soil surface</tissue>
    </source>
</reference>
<organism evidence="1">
    <name type="scientific">Arundo donax</name>
    <name type="common">Giant reed</name>
    <name type="synonym">Donax arundinaceus</name>
    <dbReference type="NCBI Taxonomy" id="35708"/>
    <lineage>
        <taxon>Eukaryota</taxon>
        <taxon>Viridiplantae</taxon>
        <taxon>Streptophyta</taxon>
        <taxon>Embryophyta</taxon>
        <taxon>Tracheophyta</taxon>
        <taxon>Spermatophyta</taxon>
        <taxon>Magnoliopsida</taxon>
        <taxon>Liliopsida</taxon>
        <taxon>Poales</taxon>
        <taxon>Poaceae</taxon>
        <taxon>PACMAD clade</taxon>
        <taxon>Arundinoideae</taxon>
        <taxon>Arundineae</taxon>
        <taxon>Arundo</taxon>
    </lineage>
</organism>
<protein>
    <submittedName>
        <fullName evidence="1">Uncharacterized protein</fullName>
    </submittedName>
</protein>
<dbReference type="AlphaFoldDB" id="A0A0A9GWR3"/>
<proteinExistence type="predicted"/>
<evidence type="ECO:0000313" key="1">
    <source>
        <dbReference type="EMBL" id="JAE25023.1"/>
    </source>
</evidence>
<name>A0A0A9GWR3_ARUDO</name>